<name>A0A517LX13_9BACT</name>
<comment type="similarity">
    <text evidence="7">Belongs to the inositol monophosphatase superfamily.</text>
</comment>
<keyword evidence="5 6" id="KW-0460">Magnesium</keyword>
<dbReference type="AlphaFoldDB" id="A0A517LX13"/>
<dbReference type="GO" id="GO:0008934">
    <property type="term" value="F:inositol monophosphate 1-phosphatase activity"/>
    <property type="evidence" value="ECO:0007669"/>
    <property type="project" value="InterPro"/>
</dbReference>
<keyword evidence="4 7" id="KW-0378">Hydrolase</keyword>
<dbReference type="OrthoDB" id="9772456at2"/>
<dbReference type="Gene3D" id="3.30.540.10">
    <property type="entry name" value="Fructose-1,6-Bisphosphatase, subunit A, domain 1"/>
    <property type="match status" value="1"/>
</dbReference>
<dbReference type="Gene3D" id="3.40.190.80">
    <property type="match status" value="1"/>
</dbReference>
<organism evidence="8 9">
    <name type="scientific">Rosistilla ulvae</name>
    <dbReference type="NCBI Taxonomy" id="1930277"/>
    <lineage>
        <taxon>Bacteria</taxon>
        <taxon>Pseudomonadati</taxon>
        <taxon>Planctomycetota</taxon>
        <taxon>Planctomycetia</taxon>
        <taxon>Pirellulales</taxon>
        <taxon>Pirellulaceae</taxon>
        <taxon>Rosistilla</taxon>
    </lineage>
</organism>
<dbReference type="PROSITE" id="PS00629">
    <property type="entry name" value="IMP_1"/>
    <property type="match status" value="1"/>
</dbReference>
<protein>
    <recommendedName>
        <fullName evidence="7">Inositol-1-monophosphatase</fullName>
        <ecNumber evidence="7">3.1.3.25</ecNumber>
    </recommendedName>
</protein>
<feature type="binding site" evidence="6">
    <location>
        <position position="65"/>
    </location>
    <ligand>
        <name>Mg(2+)</name>
        <dbReference type="ChEBI" id="CHEBI:18420"/>
        <label>1</label>
        <note>catalytic</note>
    </ligand>
</feature>
<evidence type="ECO:0000256" key="6">
    <source>
        <dbReference type="PIRSR" id="PIRSR600760-2"/>
    </source>
</evidence>
<feature type="binding site" evidence="6">
    <location>
        <position position="91"/>
    </location>
    <ligand>
        <name>Mg(2+)</name>
        <dbReference type="ChEBI" id="CHEBI:18420"/>
        <label>1</label>
        <note>catalytic</note>
    </ligand>
</feature>
<dbReference type="CDD" id="cd01639">
    <property type="entry name" value="IMPase"/>
    <property type="match status" value="1"/>
</dbReference>
<evidence type="ECO:0000256" key="1">
    <source>
        <dbReference type="ARBA" id="ARBA00001033"/>
    </source>
</evidence>
<reference evidence="8 9" key="1">
    <citation type="submission" date="2019-02" db="EMBL/GenBank/DDBJ databases">
        <title>Deep-cultivation of Planctomycetes and their phenomic and genomic characterization uncovers novel biology.</title>
        <authorList>
            <person name="Wiegand S."/>
            <person name="Jogler M."/>
            <person name="Boedeker C."/>
            <person name="Pinto D."/>
            <person name="Vollmers J."/>
            <person name="Rivas-Marin E."/>
            <person name="Kohn T."/>
            <person name="Peeters S.H."/>
            <person name="Heuer A."/>
            <person name="Rast P."/>
            <person name="Oberbeckmann S."/>
            <person name="Bunk B."/>
            <person name="Jeske O."/>
            <person name="Meyerdierks A."/>
            <person name="Storesund J.E."/>
            <person name="Kallscheuer N."/>
            <person name="Luecker S."/>
            <person name="Lage O.M."/>
            <person name="Pohl T."/>
            <person name="Merkel B.J."/>
            <person name="Hornburger P."/>
            <person name="Mueller R.-W."/>
            <person name="Bruemmer F."/>
            <person name="Labrenz M."/>
            <person name="Spormann A.M."/>
            <person name="Op den Camp H."/>
            <person name="Overmann J."/>
            <person name="Amann R."/>
            <person name="Jetten M.S.M."/>
            <person name="Mascher T."/>
            <person name="Medema M.H."/>
            <person name="Devos D.P."/>
            <person name="Kaster A.-K."/>
            <person name="Ovreas L."/>
            <person name="Rohde M."/>
            <person name="Galperin M.Y."/>
            <person name="Jogler C."/>
        </authorList>
    </citation>
    <scope>NUCLEOTIDE SEQUENCE [LARGE SCALE GENOMIC DNA]</scope>
    <source>
        <strain evidence="8 9">EC9</strain>
    </source>
</reference>
<proteinExistence type="inferred from homology"/>
<dbReference type="GO" id="GO:0007165">
    <property type="term" value="P:signal transduction"/>
    <property type="evidence" value="ECO:0007669"/>
    <property type="project" value="TreeGrafter"/>
</dbReference>
<feature type="binding site" evidence="6">
    <location>
        <position position="92"/>
    </location>
    <ligand>
        <name>Mg(2+)</name>
        <dbReference type="ChEBI" id="CHEBI:18420"/>
        <label>1</label>
        <note>catalytic</note>
    </ligand>
</feature>
<dbReference type="PANTHER" id="PTHR20854">
    <property type="entry name" value="INOSITOL MONOPHOSPHATASE"/>
    <property type="match status" value="1"/>
</dbReference>
<dbReference type="KEGG" id="ruv:EC9_13400"/>
<evidence type="ECO:0000256" key="7">
    <source>
        <dbReference type="RuleBase" id="RU364068"/>
    </source>
</evidence>
<feature type="binding site" evidence="6">
    <location>
        <position position="89"/>
    </location>
    <ligand>
        <name>Mg(2+)</name>
        <dbReference type="ChEBI" id="CHEBI:18420"/>
        <label>1</label>
        <note>catalytic</note>
    </ligand>
</feature>
<keyword evidence="9" id="KW-1185">Reference proteome</keyword>
<dbReference type="EMBL" id="CP036261">
    <property type="protein sequence ID" value="QDS87163.1"/>
    <property type="molecule type" value="Genomic_DNA"/>
</dbReference>
<dbReference type="GO" id="GO:0046872">
    <property type="term" value="F:metal ion binding"/>
    <property type="evidence" value="ECO:0007669"/>
    <property type="project" value="UniProtKB-KW"/>
</dbReference>
<dbReference type="InterPro" id="IPR020583">
    <property type="entry name" value="Inositol_monoP_metal-BS"/>
</dbReference>
<dbReference type="EC" id="3.1.3.25" evidence="7"/>
<dbReference type="FunFam" id="3.30.540.10:FF:000030">
    <property type="entry name" value="Inositol monophosphatase"/>
    <property type="match status" value="1"/>
</dbReference>
<evidence type="ECO:0000256" key="5">
    <source>
        <dbReference type="ARBA" id="ARBA00022842"/>
    </source>
</evidence>
<dbReference type="SUPFAM" id="SSF56655">
    <property type="entry name" value="Carbohydrate phosphatase"/>
    <property type="match status" value="1"/>
</dbReference>
<dbReference type="InterPro" id="IPR000760">
    <property type="entry name" value="Inositol_monophosphatase-like"/>
</dbReference>
<gene>
    <name evidence="8" type="primary">suhB_1</name>
    <name evidence="8" type="ORF">EC9_13400</name>
</gene>
<evidence type="ECO:0000313" key="8">
    <source>
        <dbReference type="EMBL" id="QDS87163.1"/>
    </source>
</evidence>
<comment type="catalytic activity">
    <reaction evidence="1 7">
        <text>a myo-inositol phosphate + H2O = myo-inositol + phosphate</text>
        <dbReference type="Rhea" id="RHEA:24056"/>
        <dbReference type="ChEBI" id="CHEBI:15377"/>
        <dbReference type="ChEBI" id="CHEBI:17268"/>
        <dbReference type="ChEBI" id="CHEBI:43474"/>
        <dbReference type="ChEBI" id="CHEBI:84139"/>
        <dbReference type="EC" id="3.1.3.25"/>
    </reaction>
</comment>
<comment type="cofactor">
    <cofactor evidence="2 6 7">
        <name>Mg(2+)</name>
        <dbReference type="ChEBI" id="CHEBI:18420"/>
    </cofactor>
</comment>
<sequence length="263" mass="28614">MNDNYLKVARLAAAAGAKILLSYQGRFSVREKAPRDLVTEADVAAQQAIQKILLSNFPDHGFVGEEEGHDQVSAEMLADPNHPPIWIVDPLDGTVNYVHQLQSFAVSIAMYHAGELQVGIVHDPVTREIFWAQRGGGAFLNDIPIRCSTTDRLEQALLACSFSAGTQHDSSELSRFAAALDEAQSVRRLGSAALNLCYVASGRLDGYWATCVKPWDVAAGALIVSEAQGEILSLSGEKFDTWDPRFVATATKSLNDQLRRCLA</sequence>
<evidence type="ECO:0000256" key="2">
    <source>
        <dbReference type="ARBA" id="ARBA00001946"/>
    </source>
</evidence>
<accession>A0A517LX13</accession>
<evidence type="ECO:0000256" key="3">
    <source>
        <dbReference type="ARBA" id="ARBA00022723"/>
    </source>
</evidence>
<dbReference type="PRINTS" id="PR00377">
    <property type="entry name" value="IMPHPHTASES"/>
</dbReference>
<dbReference type="Proteomes" id="UP000319557">
    <property type="component" value="Chromosome"/>
</dbReference>
<dbReference type="PANTHER" id="PTHR20854:SF4">
    <property type="entry name" value="INOSITOL-1-MONOPHOSPHATASE-RELATED"/>
    <property type="match status" value="1"/>
</dbReference>
<dbReference type="Pfam" id="PF00459">
    <property type="entry name" value="Inositol_P"/>
    <property type="match status" value="1"/>
</dbReference>
<feature type="binding site" evidence="6">
    <location>
        <position position="216"/>
    </location>
    <ligand>
        <name>Mg(2+)</name>
        <dbReference type="ChEBI" id="CHEBI:18420"/>
        <label>1</label>
        <note>catalytic</note>
    </ligand>
</feature>
<evidence type="ECO:0000256" key="4">
    <source>
        <dbReference type="ARBA" id="ARBA00022801"/>
    </source>
</evidence>
<evidence type="ECO:0000313" key="9">
    <source>
        <dbReference type="Proteomes" id="UP000319557"/>
    </source>
</evidence>
<keyword evidence="3 6" id="KW-0479">Metal-binding</keyword>
<dbReference type="InterPro" id="IPR033942">
    <property type="entry name" value="IMPase"/>
</dbReference>
<dbReference type="GO" id="GO:0006020">
    <property type="term" value="P:inositol metabolic process"/>
    <property type="evidence" value="ECO:0007669"/>
    <property type="project" value="TreeGrafter"/>
</dbReference>